<proteinExistence type="predicted"/>
<sequence>MTPELNSHSFRRGGAMHANDGTLAENWIIERGGWQLDRVSKAFGYMLGTTQADQKVSRVLSGWKPKDGARLPPLAALDPPVLARARKMQRLLFSNTIGFADTALNLDDDVADVLTATLFMHFPDMLRLCEESPFVTKVRETLAELNIGESELLAWSVTITRAFVTPPATTASAADDVEEKHSPALVDLIKRQSEQIDVLILQNKRLDERMLAVESQLRTLTKTPAADSACSAMLPTVAEQPSPLAAKATRSNKKGAQSLSAIWFEWFTAEPRVYASKSVKKTALYEYRHITGYLIIFLPMGFALDTSSPAYKSEVLELGDKAQQNVLAFLKSHGSSAVAAGTALKALR</sequence>
<accession>A0A6A3I5S9</accession>
<dbReference type="EMBL" id="QXFV01003268">
    <property type="protein sequence ID" value="KAE8978299.1"/>
    <property type="molecule type" value="Genomic_DNA"/>
</dbReference>
<comment type="caution">
    <text evidence="2">The sequence shown here is derived from an EMBL/GenBank/DDBJ whole genome shotgun (WGS) entry which is preliminary data.</text>
</comment>
<evidence type="ECO:0000313" key="3">
    <source>
        <dbReference type="Proteomes" id="UP000429607"/>
    </source>
</evidence>
<organism evidence="2 3">
    <name type="scientific">Phytophthora rubi</name>
    <dbReference type="NCBI Taxonomy" id="129364"/>
    <lineage>
        <taxon>Eukaryota</taxon>
        <taxon>Sar</taxon>
        <taxon>Stramenopiles</taxon>
        <taxon>Oomycota</taxon>
        <taxon>Peronosporomycetes</taxon>
        <taxon>Peronosporales</taxon>
        <taxon>Peronosporaceae</taxon>
        <taxon>Phytophthora</taxon>
    </lineage>
</organism>
<keyword evidence="1" id="KW-0175">Coiled coil</keyword>
<dbReference type="AlphaFoldDB" id="A0A6A3I5S9"/>
<gene>
    <name evidence="2" type="ORF">PR001_g24884</name>
</gene>
<dbReference type="Proteomes" id="UP000429607">
    <property type="component" value="Unassembled WGS sequence"/>
</dbReference>
<feature type="coiled-coil region" evidence="1">
    <location>
        <begin position="189"/>
        <end position="223"/>
    </location>
</feature>
<evidence type="ECO:0000256" key="1">
    <source>
        <dbReference type="SAM" id="Coils"/>
    </source>
</evidence>
<protein>
    <submittedName>
        <fullName evidence="2">Uncharacterized protein</fullName>
    </submittedName>
</protein>
<evidence type="ECO:0000313" key="2">
    <source>
        <dbReference type="EMBL" id="KAE8978299.1"/>
    </source>
</evidence>
<reference evidence="2 3" key="1">
    <citation type="submission" date="2018-09" db="EMBL/GenBank/DDBJ databases">
        <title>Genomic investigation of the strawberry pathogen Phytophthora fragariae indicates pathogenicity is determined by transcriptional variation in three key races.</title>
        <authorList>
            <person name="Adams T.M."/>
            <person name="Armitage A.D."/>
            <person name="Sobczyk M.K."/>
            <person name="Bates H.J."/>
            <person name="Dunwell J.M."/>
            <person name="Nellist C.F."/>
            <person name="Harrison R.J."/>
        </authorList>
    </citation>
    <scope>NUCLEOTIDE SEQUENCE [LARGE SCALE GENOMIC DNA]</scope>
    <source>
        <strain evidence="2 3">SCRP249</strain>
    </source>
</reference>
<name>A0A6A3I5S9_9STRA</name>